<proteinExistence type="predicted"/>
<evidence type="ECO:0000313" key="2">
    <source>
        <dbReference type="EMBL" id="CAH1404409.1"/>
    </source>
</evidence>
<accession>A0A9P0MTG7</accession>
<dbReference type="OrthoDB" id="6626976at2759"/>
<dbReference type="EMBL" id="OV725082">
    <property type="protein sequence ID" value="CAH1404409.1"/>
    <property type="molecule type" value="Genomic_DNA"/>
</dbReference>
<gene>
    <name evidence="2" type="ORF">NEZAVI_LOCUS12824</name>
</gene>
<protein>
    <submittedName>
        <fullName evidence="2">Uncharacterized protein</fullName>
    </submittedName>
</protein>
<dbReference type="Proteomes" id="UP001152798">
    <property type="component" value="Chromosome 6"/>
</dbReference>
<sequence>MTSPRASEDEEEINVDSGHEDGTEDEEQPVPLPFSISRLLGEERPAGVIRVPAQRAPPPPVGPFPWGLVHPAAYSSAAAAAAAAFASHAIKERLTGQSLVHLK</sequence>
<dbReference type="AlphaFoldDB" id="A0A9P0MTG7"/>
<feature type="region of interest" description="Disordered" evidence="1">
    <location>
        <begin position="1"/>
        <end position="36"/>
    </location>
</feature>
<name>A0A9P0MTG7_NEZVI</name>
<organism evidence="2 3">
    <name type="scientific">Nezara viridula</name>
    <name type="common">Southern green stink bug</name>
    <name type="synonym">Cimex viridulus</name>
    <dbReference type="NCBI Taxonomy" id="85310"/>
    <lineage>
        <taxon>Eukaryota</taxon>
        <taxon>Metazoa</taxon>
        <taxon>Ecdysozoa</taxon>
        <taxon>Arthropoda</taxon>
        <taxon>Hexapoda</taxon>
        <taxon>Insecta</taxon>
        <taxon>Pterygota</taxon>
        <taxon>Neoptera</taxon>
        <taxon>Paraneoptera</taxon>
        <taxon>Hemiptera</taxon>
        <taxon>Heteroptera</taxon>
        <taxon>Panheteroptera</taxon>
        <taxon>Pentatomomorpha</taxon>
        <taxon>Pentatomoidea</taxon>
        <taxon>Pentatomidae</taxon>
        <taxon>Pentatominae</taxon>
        <taxon>Nezara</taxon>
    </lineage>
</organism>
<keyword evidence="3" id="KW-1185">Reference proteome</keyword>
<evidence type="ECO:0000256" key="1">
    <source>
        <dbReference type="SAM" id="MobiDB-lite"/>
    </source>
</evidence>
<evidence type="ECO:0000313" key="3">
    <source>
        <dbReference type="Proteomes" id="UP001152798"/>
    </source>
</evidence>
<reference evidence="2" key="1">
    <citation type="submission" date="2022-01" db="EMBL/GenBank/DDBJ databases">
        <authorList>
            <person name="King R."/>
        </authorList>
    </citation>
    <scope>NUCLEOTIDE SEQUENCE</scope>
</reference>